<dbReference type="Pfam" id="PF15731">
    <property type="entry name" value="MqsA_antitoxin"/>
    <property type="match status" value="1"/>
</dbReference>
<dbReference type="AlphaFoldDB" id="A0A2L2XK23"/>
<keyword evidence="4" id="KW-1185">Reference proteome</keyword>
<dbReference type="SMART" id="SM00530">
    <property type="entry name" value="HTH_XRE"/>
    <property type="match status" value="1"/>
</dbReference>
<dbReference type="GO" id="GO:0003677">
    <property type="term" value="F:DNA binding"/>
    <property type="evidence" value="ECO:0007669"/>
    <property type="project" value="UniProtKB-KW"/>
</dbReference>
<dbReference type="NCBIfam" id="TIGR03831">
    <property type="entry name" value="YgiT_finger"/>
    <property type="match status" value="1"/>
</dbReference>
<proteinExistence type="predicted"/>
<keyword evidence="1" id="KW-0238">DNA-binding</keyword>
<dbReference type="InterPro" id="IPR010982">
    <property type="entry name" value="Lambda_DNA-bd_dom_sf"/>
</dbReference>
<dbReference type="SUPFAM" id="SSF47413">
    <property type="entry name" value="lambda repressor-like DNA-binding domains"/>
    <property type="match status" value="1"/>
</dbReference>
<evidence type="ECO:0000313" key="3">
    <source>
        <dbReference type="EMBL" id="GBF34636.1"/>
    </source>
</evidence>
<reference evidence="4" key="1">
    <citation type="submission" date="2018-02" db="EMBL/GenBank/DDBJ databases">
        <title>Genome sequence of Desulfocucumis palustris strain NAW-5.</title>
        <authorList>
            <person name="Watanabe M."/>
            <person name="Kojima H."/>
            <person name="Fukui M."/>
        </authorList>
    </citation>
    <scope>NUCLEOTIDE SEQUENCE [LARGE SCALE GENOMIC DNA]</scope>
    <source>
        <strain evidence="4">NAW-5</strain>
    </source>
</reference>
<dbReference type="InterPro" id="IPR032758">
    <property type="entry name" value="MqsA/HigA-2"/>
</dbReference>
<dbReference type="Gene3D" id="1.10.260.40">
    <property type="entry name" value="lambda repressor-like DNA-binding domains"/>
    <property type="match status" value="1"/>
</dbReference>
<dbReference type="Proteomes" id="UP000239549">
    <property type="component" value="Unassembled WGS sequence"/>
</dbReference>
<evidence type="ECO:0000259" key="2">
    <source>
        <dbReference type="PROSITE" id="PS50943"/>
    </source>
</evidence>
<accession>A0A2L2XK23</accession>
<dbReference type="CDD" id="cd00093">
    <property type="entry name" value="HTH_XRE"/>
    <property type="match status" value="1"/>
</dbReference>
<dbReference type="InterPro" id="IPR001387">
    <property type="entry name" value="Cro/C1-type_HTH"/>
</dbReference>
<sequence>MKCYNCGGGSVVSKKRNWVSYVNGIKVVTPDVNVDECQDCGEVVLDSSESEKIDHDVAKYFDKVLVLDNRLKEVRKGLDLTQEEVAKRMGWSKQRYNTVEKNKKVPSILLALKLASALECDVNDIYKLKIEKKPGMSINLARS</sequence>
<feature type="domain" description="HTH cro/C1-type" evidence="2">
    <location>
        <begin position="71"/>
        <end position="125"/>
    </location>
</feature>
<dbReference type="PANTHER" id="PTHR46558">
    <property type="entry name" value="TRACRIPTIONAL REGULATORY PROTEIN-RELATED-RELATED"/>
    <property type="match status" value="1"/>
</dbReference>
<evidence type="ECO:0000256" key="1">
    <source>
        <dbReference type="ARBA" id="ARBA00023125"/>
    </source>
</evidence>
<gene>
    <name evidence="3" type="ORF">DCCM_3756</name>
</gene>
<comment type="caution">
    <text evidence="3">The sequence shown here is derived from an EMBL/GenBank/DDBJ whole genome shotgun (WGS) entry which is preliminary data.</text>
</comment>
<organism evidence="3 4">
    <name type="scientific">Desulfocucumis palustris</name>
    <dbReference type="NCBI Taxonomy" id="1898651"/>
    <lineage>
        <taxon>Bacteria</taxon>
        <taxon>Bacillati</taxon>
        <taxon>Bacillota</taxon>
        <taxon>Clostridia</taxon>
        <taxon>Eubacteriales</taxon>
        <taxon>Desulfocucumaceae</taxon>
        <taxon>Desulfocucumis</taxon>
    </lineage>
</organism>
<protein>
    <recommendedName>
        <fullName evidence="2">HTH cro/C1-type domain-containing protein</fullName>
    </recommendedName>
</protein>
<dbReference type="PROSITE" id="PS50943">
    <property type="entry name" value="HTH_CROC1"/>
    <property type="match status" value="1"/>
</dbReference>
<dbReference type="Gene3D" id="3.10.20.860">
    <property type="match status" value="1"/>
</dbReference>
<evidence type="ECO:0000313" key="4">
    <source>
        <dbReference type="Proteomes" id="UP000239549"/>
    </source>
</evidence>
<dbReference type="RefSeq" id="WP_165792152.1">
    <property type="nucleotide sequence ID" value="NZ_BFAV01000143.1"/>
</dbReference>
<dbReference type="InterPro" id="IPR022453">
    <property type="entry name" value="Znf_MqsA-type"/>
</dbReference>
<dbReference type="PANTHER" id="PTHR46558:SF11">
    <property type="entry name" value="HTH-TYPE TRANSCRIPTIONAL REGULATOR XRE"/>
    <property type="match status" value="1"/>
</dbReference>
<name>A0A2L2XK23_9FIRM</name>
<dbReference type="EMBL" id="BFAV01000143">
    <property type="protein sequence ID" value="GBF34636.1"/>
    <property type="molecule type" value="Genomic_DNA"/>
</dbReference>